<dbReference type="Gene3D" id="1.20.5.1500">
    <property type="match status" value="1"/>
</dbReference>
<evidence type="ECO:0008006" key="6">
    <source>
        <dbReference type="Google" id="ProtNLM"/>
    </source>
</evidence>
<proteinExistence type="inferred from homology"/>
<gene>
    <name evidence="4" type="ORF">TPAB3V08_LOCUS13431</name>
</gene>
<feature type="compositionally biased region" description="Acidic residues" evidence="3">
    <location>
        <begin position="43"/>
        <end position="57"/>
    </location>
</feature>
<dbReference type="Proteomes" id="UP001153148">
    <property type="component" value="Unassembled WGS sequence"/>
</dbReference>
<protein>
    <recommendedName>
        <fullName evidence="6">Nucleosome assembly protein 1-like 1</fullName>
    </recommendedName>
</protein>
<sequence>MKALKKIQLQATHIEARFYEEVHRLECRYHKEYSPLYQKPTEEEADWDSDQEKDEEQQLSSDLKTKVKIEDIAKKDENAEINKNQGDNAKGIPDFWLIIFKNVQMLAEMVQEHDEPILKHLIDIQVLFLESNPMVSFIKRTVRLLNLSVRIYC</sequence>
<dbReference type="Gene3D" id="3.30.1120.90">
    <property type="entry name" value="Nucleosome assembly protein"/>
    <property type="match status" value="1"/>
</dbReference>
<evidence type="ECO:0000256" key="1">
    <source>
        <dbReference type="ARBA" id="ARBA00009947"/>
    </source>
</evidence>
<feature type="region of interest" description="Disordered" evidence="3">
    <location>
        <begin position="40"/>
        <end position="64"/>
    </location>
</feature>
<keyword evidence="5" id="KW-1185">Reference proteome</keyword>
<accession>A0ABN7PGU8</accession>
<evidence type="ECO:0000256" key="3">
    <source>
        <dbReference type="SAM" id="MobiDB-lite"/>
    </source>
</evidence>
<dbReference type="EMBL" id="CAJPIN010054895">
    <property type="protein sequence ID" value="CAG2066488.1"/>
    <property type="molecule type" value="Genomic_DNA"/>
</dbReference>
<comment type="similarity">
    <text evidence="1 2">Belongs to the nucleosome assembly protein (NAP) family.</text>
</comment>
<evidence type="ECO:0000313" key="5">
    <source>
        <dbReference type="Proteomes" id="UP001153148"/>
    </source>
</evidence>
<evidence type="ECO:0000256" key="2">
    <source>
        <dbReference type="RuleBase" id="RU003876"/>
    </source>
</evidence>
<reference evidence="4" key="1">
    <citation type="submission" date="2021-03" db="EMBL/GenBank/DDBJ databases">
        <authorList>
            <person name="Tran Van P."/>
        </authorList>
    </citation>
    <scope>NUCLEOTIDE SEQUENCE</scope>
</reference>
<evidence type="ECO:0000313" key="4">
    <source>
        <dbReference type="EMBL" id="CAG2066488.1"/>
    </source>
</evidence>
<name>A0ABN7PGU8_TIMPD</name>
<dbReference type="InterPro" id="IPR037231">
    <property type="entry name" value="NAP-like_sf"/>
</dbReference>
<dbReference type="PANTHER" id="PTHR11875">
    <property type="entry name" value="TESTIS-SPECIFIC Y-ENCODED PROTEIN"/>
    <property type="match status" value="1"/>
</dbReference>
<dbReference type="InterPro" id="IPR002164">
    <property type="entry name" value="NAP_family"/>
</dbReference>
<dbReference type="SUPFAM" id="SSF143113">
    <property type="entry name" value="NAP-like"/>
    <property type="match status" value="1"/>
</dbReference>
<organism evidence="4 5">
    <name type="scientific">Timema podura</name>
    <name type="common">Walking stick</name>
    <dbReference type="NCBI Taxonomy" id="61482"/>
    <lineage>
        <taxon>Eukaryota</taxon>
        <taxon>Metazoa</taxon>
        <taxon>Ecdysozoa</taxon>
        <taxon>Arthropoda</taxon>
        <taxon>Hexapoda</taxon>
        <taxon>Insecta</taxon>
        <taxon>Pterygota</taxon>
        <taxon>Neoptera</taxon>
        <taxon>Polyneoptera</taxon>
        <taxon>Phasmatodea</taxon>
        <taxon>Timematodea</taxon>
        <taxon>Timematoidea</taxon>
        <taxon>Timematidae</taxon>
        <taxon>Timema</taxon>
    </lineage>
</organism>
<comment type="caution">
    <text evidence="4">The sequence shown here is derived from an EMBL/GenBank/DDBJ whole genome shotgun (WGS) entry which is preliminary data.</text>
</comment>
<dbReference type="Pfam" id="PF00956">
    <property type="entry name" value="NAP"/>
    <property type="match status" value="1"/>
</dbReference>